<dbReference type="InterPro" id="IPR050194">
    <property type="entry name" value="Glycosyltransferase_grp1"/>
</dbReference>
<accession>A0A7J5JFJ3</accession>
<keyword evidence="3" id="KW-0808">Transferase</keyword>
<feature type="domain" description="Glycosyltransferase subfamily 4-like N-terminal" evidence="2">
    <location>
        <begin position="21"/>
        <end position="185"/>
    </location>
</feature>
<reference evidence="3 4" key="1">
    <citation type="journal article" date="2019" name="Nat. Med.">
        <title>A library of human gut bacterial isolates paired with longitudinal multiomics data enables mechanistic microbiome research.</title>
        <authorList>
            <person name="Poyet M."/>
            <person name="Groussin M."/>
            <person name="Gibbons S.M."/>
            <person name="Avila-Pacheco J."/>
            <person name="Jiang X."/>
            <person name="Kearney S.M."/>
            <person name="Perrotta A.R."/>
            <person name="Berdy B."/>
            <person name="Zhao S."/>
            <person name="Lieberman T.D."/>
            <person name="Swanson P.K."/>
            <person name="Smith M."/>
            <person name="Roesemann S."/>
            <person name="Alexander J.E."/>
            <person name="Rich S.A."/>
            <person name="Livny J."/>
            <person name="Vlamakis H."/>
            <person name="Clish C."/>
            <person name="Bullock K."/>
            <person name="Deik A."/>
            <person name="Scott J."/>
            <person name="Pierce K.A."/>
            <person name="Xavier R.J."/>
            <person name="Alm E.J."/>
        </authorList>
    </citation>
    <scope>NUCLEOTIDE SEQUENCE [LARGE SCALE GENOMIC DNA]</scope>
    <source>
        <strain evidence="3 4">BIOML-A165</strain>
    </source>
</reference>
<dbReference type="Proteomes" id="UP000460317">
    <property type="component" value="Unassembled WGS sequence"/>
</dbReference>
<name>A0A7J5JFJ3_BACT4</name>
<dbReference type="InterPro" id="IPR001296">
    <property type="entry name" value="Glyco_trans_1"/>
</dbReference>
<dbReference type="PANTHER" id="PTHR45947:SF15">
    <property type="entry name" value="TEICHURONIC ACID BIOSYNTHESIS GLYCOSYLTRANSFERASE TUAC-RELATED"/>
    <property type="match status" value="1"/>
</dbReference>
<dbReference type="GO" id="GO:0016757">
    <property type="term" value="F:glycosyltransferase activity"/>
    <property type="evidence" value="ECO:0007669"/>
    <property type="project" value="InterPro"/>
</dbReference>
<protein>
    <submittedName>
        <fullName evidence="3">Glycosyltransferase family 4 protein</fullName>
    </submittedName>
</protein>
<gene>
    <name evidence="3" type="ORF">GAN93_19385</name>
</gene>
<evidence type="ECO:0000259" key="2">
    <source>
        <dbReference type="Pfam" id="PF13439"/>
    </source>
</evidence>
<proteinExistence type="predicted"/>
<dbReference type="InterPro" id="IPR028098">
    <property type="entry name" value="Glyco_trans_4-like_N"/>
</dbReference>
<organism evidence="3 4">
    <name type="scientific">Bacteroides thetaiotaomicron</name>
    <dbReference type="NCBI Taxonomy" id="818"/>
    <lineage>
        <taxon>Bacteria</taxon>
        <taxon>Pseudomonadati</taxon>
        <taxon>Bacteroidota</taxon>
        <taxon>Bacteroidia</taxon>
        <taxon>Bacteroidales</taxon>
        <taxon>Bacteroidaceae</taxon>
        <taxon>Bacteroides</taxon>
    </lineage>
</organism>
<dbReference type="AlphaFoldDB" id="A0A7J5JFJ3"/>
<sequence>MRIAIVSYDYPDAKRSVFPFVKQLVEEWARQGHECSVVAPNNFVKTRYLWNPSKEPSGKVKVLRPNFLSVSGRLKIGNLELTKLFHKRAVYKGLKNLSTKPDAIYCHFWESAMEAYPYAKENSIPLLVASGESEVKSMIPRIPEGFSDYVKGVICVSSKNKTESIELGLADESKCEVFPNAVNTKLFYPMDKVKIRQKMSIPLDCFIIAFVGWFNERKGIMRVAEALRKCEGESVYSFLIGSGDQEPEVENVLFKGRLMHEQIPEYLNAADAFVLPTLREGCCNAVIEAMSCGLPIISSNLPFNWDVLNESNSIMVNPIDVDEIVSAIITLRDDRKKREQLAAGSIRMASALIIDQRAATIIKFIEKNIE</sequence>
<comment type="caution">
    <text evidence="3">The sequence shown here is derived from an EMBL/GenBank/DDBJ whole genome shotgun (WGS) entry which is preliminary data.</text>
</comment>
<dbReference type="PANTHER" id="PTHR45947">
    <property type="entry name" value="SULFOQUINOVOSYL TRANSFERASE SQD2"/>
    <property type="match status" value="1"/>
</dbReference>
<evidence type="ECO:0000259" key="1">
    <source>
        <dbReference type="Pfam" id="PF00534"/>
    </source>
</evidence>
<feature type="domain" description="Glycosyl transferase family 1" evidence="1">
    <location>
        <begin position="193"/>
        <end position="343"/>
    </location>
</feature>
<evidence type="ECO:0000313" key="3">
    <source>
        <dbReference type="EMBL" id="KAB4449213.1"/>
    </source>
</evidence>
<dbReference type="Gene3D" id="3.40.50.2000">
    <property type="entry name" value="Glycogen Phosphorylase B"/>
    <property type="match status" value="2"/>
</dbReference>
<evidence type="ECO:0000313" key="4">
    <source>
        <dbReference type="Proteomes" id="UP000460317"/>
    </source>
</evidence>
<dbReference type="SUPFAM" id="SSF53756">
    <property type="entry name" value="UDP-Glycosyltransferase/glycogen phosphorylase"/>
    <property type="match status" value="1"/>
</dbReference>
<dbReference type="Pfam" id="PF13439">
    <property type="entry name" value="Glyco_transf_4"/>
    <property type="match status" value="1"/>
</dbReference>
<dbReference type="CDD" id="cd03801">
    <property type="entry name" value="GT4_PimA-like"/>
    <property type="match status" value="1"/>
</dbReference>
<dbReference type="EMBL" id="WCSB01000022">
    <property type="protein sequence ID" value="KAB4449213.1"/>
    <property type="molecule type" value="Genomic_DNA"/>
</dbReference>
<dbReference type="Pfam" id="PF00534">
    <property type="entry name" value="Glycos_transf_1"/>
    <property type="match status" value="1"/>
</dbReference>
<dbReference type="RefSeq" id="WP_130041876.1">
    <property type="nucleotide sequence ID" value="NZ_RCXW01000012.1"/>
</dbReference>